<evidence type="ECO:0000313" key="2">
    <source>
        <dbReference type="Proteomes" id="UP000324222"/>
    </source>
</evidence>
<name>A0A5B7D3H0_PORTR</name>
<gene>
    <name evidence="1" type="ORF">E2C01_008990</name>
</gene>
<keyword evidence="2" id="KW-1185">Reference proteome</keyword>
<dbReference type="AlphaFoldDB" id="A0A5B7D3H0"/>
<sequence length="65" mass="7441">MVFSYPNLKGFIGDRYVSSPEPPALKWWEERDGQVPQVFRDSLRTGLSSRLVASHITMTLTSQEQ</sequence>
<dbReference type="EMBL" id="VSRR010000485">
    <property type="protein sequence ID" value="MPC16170.1"/>
    <property type="molecule type" value="Genomic_DNA"/>
</dbReference>
<dbReference type="Proteomes" id="UP000324222">
    <property type="component" value="Unassembled WGS sequence"/>
</dbReference>
<reference evidence="1 2" key="1">
    <citation type="submission" date="2019-05" db="EMBL/GenBank/DDBJ databases">
        <title>Another draft genome of Portunus trituberculatus and its Hox gene families provides insights of decapod evolution.</title>
        <authorList>
            <person name="Jeong J.-H."/>
            <person name="Song I."/>
            <person name="Kim S."/>
            <person name="Choi T."/>
            <person name="Kim D."/>
            <person name="Ryu S."/>
            <person name="Kim W."/>
        </authorList>
    </citation>
    <scope>NUCLEOTIDE SEQUENCE [LARGE SCALE GENOMIC DNA]</scope>
    <source>
        <tissue evidence="1">Muscle</tissue>
    </source>
</reference>
<proteinExistence type="predicted"/>
<protein>
    <submittedName>
        <fullName evidence="1">Uncharacterized protein</fullName>
    </submittedName>
</protein>
<evidence type="ECO:0000313" key="1">
    <source>
        <dbReference type="EMBL" id="MPC16170.1"/>
    </source>
</evidence>
<organism evidence="1 2">
    <name type="scientific">Portunus trituberculatus</name>
    <name type="common">Swimming crab</name>
    <name type="synonym">Neptunus trituberculatus</name>
    <dbReference type="NCBI Taxonomy" id="210409"/>
    <lineage>
        <taxon>Eukaryota</taxon>
        <taxon>Metazoa</taxon>
        <taxon>Ecdysozoa</taxon>
        <taxon>Arthropoda</taxon>
        <taxon>Crustacea</taxon>
        <taxon>Multicrustacea</taxon>
        <taxon>Malacostraca</taxon>
        <taxon>Eumalacostraca</taxon>
        <taxon>Eucarida</taxon>
        <taxon>Decapoda</taxon>
        <taxon>Pleocyemata</taxon>
        <taxon>Brachyura</taxon>
        <taxon>Eubrachyura</taxon>
        <taxon>Portunoidea</taxon>
        <taxon>Portunidae</taxon>
        <taxon>Portuninae</taxon>
        <taxon>Portunus</taxon>
    </lineage>
</organism>
<accession>A0A5B7D3H0</accession>
<comment type="caution">
    <text evidence="1">The sequence shown here is derived from an EMBL/GenBank/DDBJ whole genome shotgun (WGS) entry which is preliminary data.</text>
</comment>